<dbReference type="PANTHER" id="PTHR42737:SF2">
    <property type="entry name" value="GLUTATHIONE REDUCTASE"/>
    <property type="match status" value="1"/>
</dbReference>
<dbReference type="SUPFAM" id="SSF51905">
    <property type="entry name" value="FAD/NAD(P)-binding domain"/>
    <property type="match status" value="1"/>
</dbReference>
<evidence type="ECO:0000313" key="11">
    <source>
        <dbReference type="EMBL" id="CAK0818581.1"/>
    </source>
</evidence>
<evidence type="ECO:0000259" key="10">
    <source>
        <dbReference type="Pfam" id="PF07992"/>
    </source>
</evidence>
<accession>A0ABN9RK23</accession>
<comment type="cofactor">
    <cofactor evidence="1">
        <name>FAD</name>
        <dbReference type="ChEBI" id="CHEBI:57692"/>
    </cofactor>
</comment>
<evidence type="ECO:0000313" key="12">
    <source>
        <dbReference type="Proteomes" id="UP001189429"/>
    </source>
</evidence>
<evidence type="ECO:0000256" key="6">
    <source>
        <dbReference type="ARBA" id="ARBA00023157"/>
    </source>
</evidence>
<evidence type="ECO:0000256" key="7">
    <source>
        <dbReference type="ARBA" id="ARBA00023284"/>
    </source>
</evidence>
<feature type="domain" description="Pyridine nucleotide-disulphide oxidoreductase dimerisation" evidence="9">
    <location>
        <begin position="403"/>
        <end position="452"/>
    </location>
</feature>
<dbReference type="Gene3D" id="3.50.50.60">
    <property type="entry name" value="FAD/NAD(P)-binding domain"/>
    <property type="match status" value="1"/>
</dbReference>
<dbReference type="InterPro" id="IPR016156">
    <property type="entry name" value="FAD/NAD-linked_Rdtase_dimer_sf"/>
</dbReference>
<evidence type="ECO:0000256" key="4">
    <source>
        <dbReference type="ARBA" id="ARBA00022827"/>
    </source>
</evidence>
<evidence type="ECO:0000256" key="3">
    <source>
        <dbReference type="ARBA" id="ARBA00022630"/>
    </source>
</evidence>
<evidence type="ECO:0000256" key="5">
    <source>
        <dbReference type="ARBA" id="ARBA00023002"/>
    </source>
</evidence>
<feature type="region of interest" description="Disordered" evidence="8">
    <location>
        <begin position="187"/>
        <end position="248"/>
    </location>
</feature>
<feature type="domain" description="FAD/NAD(P)-binding" evidence="10">
    <location>
        <begin position="2"/>
        <end position="62"/>
    </location>
</feature>
<sequence length="475" mass="48313">MFATGRRPNSADLGLEEAGVQLDKRTGRVLVDKYSRTSVDSIFAIGDVTDRINLTPVALMEGMAMAKTLFGDAGPAEPDHTGVPSAVFSQPPIGSCGLTEEEAARKHGSVDVYISAAARGSLVAAHAAAGLSAGESREALRLLRAAEGLVRAAVAVFGVAPEVEGAGLATPADGKLVAADAMDEGENVGLEGDSWADQARGGSAPSAAARPAPSTAALAATPPAAAGAEEVQPSQQPGAESYEEETAGFGPLEGPALLGTSRAWGKRLGVTAAEVGFAEFAERLVALLLPASERRELRRFLAGMRMLFDQFDFGAAGGALLASARGVPRPRLGVERWALAGNFGGSLVLDAVSSPFGSLTAGGLALRGGPPRARGQGASGAPLPPQEEVMLFKMLVVSDGFDGAGNVVGLHMVGAEAGEMMQGLAVAMKAGATKAHFDATVGIHPTAAEEWCTLRTKARTTTREAAAGVANVSKL</sequence>
<evidence type="ECO:0008006" key="13">
    <source>
        <dbReference type="Google" id="ProtNLM"/>
    </source>
</evidence>
<dbReference type="InterPro" id="IPR023753">
    <property type="entry name" value="FAD/NAD-binding_dom"/>
</dbReference>
<dbReference type="EMBL" id="CAUYUJ010006767">
    <property type="protein sequence ID" value="CAK0818581.1"/>
    <property type="molecule type" value="Genomic_DNA"/>
</dbReference>
<protein>
    <recommendedName>
        <fullName evidence="13">Glutathione-disulfide reductase</fullName>
    </recommendedName>
</protein>
<proteinExistence type="inferred from homology"/>
<evidence type="ECO:0000256" key="8">
    <source>
        <dbReference type="SAM" id="MobiDB-lite"/>
    </source>
</evidence>
<dbReference type="PRINTS" id="PR00411">
    <property type="entry name" value="PNDRDTASEI"/>
</dbReference>
<keyword evidence="4" id="KW-0274">FAD</keyword>
<feature type="domain" description="Pyridine nucleotide-disulphide oxidoreductase dimerisation" evidence="9">
    <location>
        <begin position="83"/>
        <end position="115"/>
    </location>
</feature>
<dbReference type="Pfam" id="PF02852">
    <property type="entry name" value="Pyr_redox_dim"/>
    <property type="match status" value="2"/>
</dbReference>
<evidence type="ECO:0000256" key="2">
    <source>
        <dbReference type="ARBA" id="ARBA00007532"/>
    </source>
</evidence>
<keyword evidence="7" id="KW-0676">Redox-active center</keyword>
<dbReference type="Gene3D" id="3.30.390.30">
    <property type="match status" value="1"/>
</dbReference>
<gene>
    <name evidence="11" type="ORF">PCOR1329_LOCUS20802</name>
</gene>
<evidence type="ECO:0000256" key="1">
    <source>
        <dbReference type="ARBA" id="ARBA00001974"/>
    </source>
</evidence>
<keyword evidence="3" id="KW-0285">Flavoprotein</keyword>
<keyword evidence="12" id="KW-1185">Reference proteome</keyword>
<evidence type="ECO:0000259" key="9">
    <source>
        <dbReference type="Pfam" id="PF02852"/>
    </source>
</evidence>
<feature type="compositionally biased region" description="Low complexity" evidence="8">
    <location>
        <begin position="199"/>
        <end position="228"/>
    </location>
</feature>
<dbReference type="InterPro" id="IPR004099">
    <property type="entry name" value="Pyr_nucl-diS_OxRdtase_dimer"/>
</dbReference>
<dbReference type="Proteomes" id="UP001189429">
    <property type="component" value="Unassembled WGS sequence"/>
</dbReference>
<reference evidence="11" key="1">
    <citation type="submission" date="2023-10" db="EMBL/GenBank/DDBJ databases">
        <authorList>
            <person name="Chen Y."/>
            <person name="Shah S."/>
            <person name="Dougan E. K."/>
            <person name="Thang M."/>
            <person name="Chan C."/>
        </authorList>
    </citation>
    <scope>NUCLEOTIDE SEQUENCE [LARGE SCALE GENOMIC DNA]</scope>
</reference>
<organism evidence="11 12">
    <name type="scientific">Prorocentrum cordatum</name>
    <dbReference type="NCBI Taxonomy" id="2364126"/>
    <lineage>
        <taxon>Eukaryota</taxon>
        <taxon>Sar</taxon>
        <taxon>Alveolata</taxon>
        <taxon>Dinophyceae</taxon>
        <taxon>Prorocentrales</taxon>
        <taxon>Prorocentraceae</taxon>
        <taxon>Prorocentrum</taxon>
    </lineage>
</organism>
<dbReference type="SUPFAM" id="SSF55424">
    <property type="entry name" value="FAD/NAD-linked reductases, dimerisation (C-terminal) domain"/>
    <property type="match status" value="1"/>
</dbReference>
<comment type="similarity">
    <text evidence="2">Belongs to the class-I pyridine nucleotide-disulfide oxidoreductase family.</text>
</comment>
<dbReference type="PANTHER" id="PTHR42737">
    <property type="entry name" value="GLUTATHIONE REDUCTASE"/>
    <property type="match status" value="1"/>
</dbReference>
<comment type="caution">
    <text evidence="11">The sequence shown here is derived from an EMBL/GenBank/DDBJ whole genome shotgun (WGS) entry which is preliminary data.</text>
</comment>
<keyword evidence="6" id="KW-1015">Disulfide bond</keyword>
<dbReference type="Pfam" id="PF07992">
    <property type="entry name" value="Pyr_redox_2"/>
    <property type="match status" value="1"/>
</dbReference>
<dbReference type="InterPro" id="IPR046952">
    <property type="entry name" value="GSHR/TRXR-like"/>
</dbReference>
<name>A0ABN9RK23_9DINO</name>
<keyword evidence="5" id="KW-0560">Oxidoreductase</keyword>
<dbReference type="InterPro" id="IPR036188">
    <property type="entry name" value="FAD/NAD-bd_sf"/>
</dbReference>